<dbReference type="InterPro" id="IPR029021">
    <property type="entry name" value="Prot-tyrosine_phosphatase-like"/>
</dbReference>
<feature type="domain" description="Tyrosine-protein phosphatase" evidence="5">
    <location>
        <begin position="2"/>
        <end position="165"/>
    </location>
</feature>
<evidence type="ECO:0008006" key="9">
    <source>
        <dbReference type="Google" id="ProtNLM"/>
    </source>
</evidence>
<sequence length="201" mass="22137">MSVSQVGPGLFLSGLDPALKASVLTRRNIKLVVNASGVEGVVYPQVSHYITSSSGHVTLPPPLPQVQGLDVVQVPVQDSPHAPLHQYFDSVSEKIHQNLLQNQGCLVHCTAGRSRSAALVLAFLMRYSGLSLAQAYTSVLQTRPFIRINAGFWRQLMDYELRLQNRSTVQMIQTESGVLPHILDQNQDPDRDRREGVCING</sequence>
<dbReference type="AlphaFoldDB" id="A0AAW0MCT8"/>
<evidence type="ECO:0000256" key="3">
    <source>
        <dbReference type="ARBA" id="ARBA00022912"/>
    </source>
</evidence>
<evidence type="ECO:0000256" key="4">
    <source>
        <dbReference type="SAM" id="MobiDB-lite"/>
    </source>
</evidence>
<evidence type="ECO:0000313" key="8">
    <source>
        <dbReference type="Proteomes" id="UP001460270"/>
    </source>
</evidence>
<name>A0AAW0MCT8_9GOBI</name>
<dbReference type="PROSITE" id="PS50056">
    <property type="entry name" value="TYR_PHOSPHATASE_2"/>
    <property type="match status" value="1"/>
</dbReference>
<dbReference type="SMART" id="SM00195">
    <property type="entry name" value="DSPc"/>
    <property type="match status" value="1"/>
</dbReference>
<comment type="similarity">
    <text evidence="1">Belongs to the protein-tyrosine phosphatase family. Non-receptor class dual specificity subfamily.</text>
</comment>
<organism evidence="7 8">
    <name type="scientific">Mugilogobius chulae</name>
    <name type="common">yellowstripe goby</name>
    <dbReference type="NCBI Taxonomy" id="88201"/>
    <lineage>
        <taxon>Eukaryota</taxon>
        <taxon>Metazoa</taxon>
        <taxon>Chordata</taxon>
        <taxon>Craniata</taxon>
        <taxon>Vertebrata</taxon>
        <taxon>Euteleostomi</taxon>
        <taxon>Actinopterygii</taxon>
        <taxon>Neopterygii</taxon>
        <taxon>Teleostei</taxon>
        <taxon>Neoteleostei</taxon>
        <taxon>Acanthomorphata</taxon>
        <taxon>Gobiaria</taxon>
        <taxon>Gobiiformes</taxon>
        <taxon>Gobioidei</taxon>
        <taxon>Gobiidae</taxon>
        <taxon>Gobionellinae</taxon>
        <taxon>Mugilogobius</taxon>
    </lineage>
</organism>
<evidence type="ECO:0000256" key="2">
    <source>
        <dbReference type="ARBA" id="ARBA00022801"/>
    </source>
</evidence>
<dbReference type="Gene3D" id="3.90.190.10">
    <property type="entry name" value="Protein tyrosine phosphatase superfamily"/>
    <property type="match status" value="1"/>
</dbReference>
<dbReference type="PROSITE" id="PS00383">
    <property type="entry name" value="TYR_PHOSPHATASE_1"/>
    <property type="match status" value="1"/>
</dbReference>
<dbReference type="InterPro" id="IPR000387">
    <property type="entry name" value="Tyr_Pase_dom"/>
</dbReference>
<comment type="caution">
    <text evidence="7">The sequence shown here is derived from an EMBL/GenBank/DDBJ whole genome shotgun (WGS) entry which is preliminary data.</text>
</comment>
<proteinExistence type="inferred from homology"/>
<keyword evidence="3" id="KW-0904">Protein phosphatase</keyword>
<dbReference type="CDD" id="cd14514">
    <property type="entry name" value="DUSP14-like"/>
    <property type="match status" value="1"/>
</dbReference>
<evidence type="ECO:0000259" key="5">
    <source>
        <dbReference type="PROSITE" id="PS50054"/>
    </source>
</evidence>
<dbReference type="InterPro" id="IPR052103">
    <property type="entry name" value="Dual_spec_Phospatases"/>
</dbReference>
<feature type="compositionally biased region" description="Basic and acidic residues" evidence="4">
    <location>
        <begin position="188"/>
        <end position="201"/>
    </location>
</feature>
<gene>
    <name evidence="7" type="ORF">WMY93_031787</name>
</gene>
<dbReference type="GO" id="GO:0004721">
    <property type="term" value="F:phosphoprotein phosphatase activity"/>
    <property type="evidence" value="ECO:0007669"/>
    <property type="project" value="UniProtKB-KW"/>
</dbReference>
<reference evidence="8" key="1">
    <citation type="submission" date="2024-04" db="EMBL/GenBank/DDBJ databases">
        <title>Salinicola lusitanus LLJ914,a marine bacterium isolated from the Okinawa Trough.</title>
        <authorList>
            <person name="Li J."/>
        </authorList>
    </citation>
    <scope>NUCLEOTIDE SEQUENCE [LARGE SCALE GENOMIC DNA]</scope>
</reference>
<dbReference type="PANTHER" id="PTHR45961">
    <property type="entry name" value="IP21249P"/>
    <property type="match status" value="1"/>
</dbReference>
<dbReference type="Pfam" id="PF00782">
    <property type="entry name" value="DSPc"/>
    <property type="match status" value="1"/>
</dbReference>
<dbReference type="PROSITE" id="PS50054">
    <property type="entry name" value="TYR_PHOSPHATASE_DUAL"/>
    <property type="match status" value="1"/>
</dbReference>
<dbReference type="InterPro" id="IPR016130">
    <property type="entry name" value="Tyr_Pase_AS"/>
</dbReference>
<protein>
    <recommendedName>
        <fullName evidence="9">Protein-tyrosine-phosphatase</fullName>
    </recommendedName>
</protein>
<evidence type="ECO:0000259" key="6">
    <source>
        <dbReference type="PROSITE" id="PS50056"/>
    </source>
</evidence>
<dbReference type="InterPro" id="IPR020422">
    <property type="entry name" value="TYR_PHOSPHATASE_DUAL_dom"/>
</dbReference>
<dbReference type="Proteomes" id="UP001460270">
    <property type="component" value="Unassembled WGS sequence"/>
</dbReference>
<feature type="domain" description="Tyrosine specific protein phosphatases" evidence="6">
    <location>
        <begin position="85"/>
        <end position="144"/>
    </location>
</feature>
<feature type="region of interest" description="Disordered" evidence="4">
    <location>
        <begin position="182"/>
        <end position="201"/>
    </location>
</feature>
<keyword evidence="2" id="KW-0378">Hydrolase</keyword>
<accession>A0AAW0MCT8</accession>
<dbReference type="InterPro" id="IPR000340">
    <property type="entry name" value="Dual-sp_phosphatase_cat-dom"/>
</dbReference>
<dbReference type="PANTHER" id="PTHR45961:SF10">
    <property type="entry name" value="DUAL SPECIFICITY PROTEIN PHOSPHATASE 14-LIKE"/>
    <property type="match status" value="1"/>
</dbReference>
<dbReference type="EMBL" id="JBBPFD010000690">
    <property type="protein sequence ID" value="KAK7877447.1"/>
    <property type="molecule type" value="Genomic_DNA"/>
</dbReference>
<dbReference type="GO" id="GO:0005737">
    <property type="term" value="C:cytoplasm"/>
    <property type="evidence" value="ECO:0007669"/>
    <property type="project" value="TreeGrafter"/>
</dbReference>
<keyword evidence="8" id="KW-1185">Reference proteome</keyword>
<evidence type="ECO:0000313" key="7">
    <source>
        <dbReference type="EMBL" id="KAK7877447.1"/>
    </source>
</evidence>
<dbReference type="SUPFAM" id="SSF52799">
    <property type="entry name" value="(Phosphotyrosine protein) phosphatases II"/>
    <property type="match status" value="1"/>
</dbReference>
<evidence type="ECO:0000256" key="1">
    <source>
        <dbReference type="ARBA" id="ARBA00008601"/>
    </source>
</evidence>